<accession>A0A0D7B318</accession>
<protein>
    <submittedName>
        <fullName evidence="1">Uncharacterized protein</fullName>
    </submittedName>
</protein>
<reference evidence="1 2" key="1">
    <citation type="journal article" date="2015" name="Fungal Genet. Biol.">
        <title>Evolution of novel wood decay mechanisms in Agaricales revealed by the genome sequences of Fistulina hepatica and Cylindrobasidium torrendii.</title>
        <authorList>
            <person name="Floudas D."/>
            <person name="Held B.W."/>
            <person name="Riley R."/>
            <person name="Nagy L.G."/>
            <person name="Koehler G."/>
            <person name="Ransdell A.S."/>
            <person name="Younus H."/>
            <person name="Chow J."/>
            <person name="Chiniquy J."/>
            <person name="Lipzen A."/>
            <person name="Tritt A."/>
            <person name="Sun H."/>
            <person name="Haridas S."/>
            <person name="LaButti K."/>
            <person name="Ohm R.A."/>
            <person name="Kues U."/>
            <person name="Blanchette R.A."/>
            <person name="Grigoriev I.V."/>
            <person name="Minto R.E."/>
            <person name="Hibbett D.S."/>
        </authorList>
    </citation>
    <scope>NUCLEOTIDE SEQUENCE [LARGE SCALE GENOMIC DNA]</scope>
    <source>
        <strain evidence="1 2">FP15055 ss-10</strain>
    </source>
</reference>
<dbReference type="EMBL" id="KN880609">
    <property type="protein sequence ID" value="KIY64988.1"/>
    <property type="molecule type" value="Genomic_DNA"/>
</dbReference>
<evidence type="ECO:0000313" key="2">
    <source>
        <dbReference type="Proteomes" id="UP000054007"/>
    </source>
</evidence>
<proteinExistence type="predicted"/>
<keyword evidence="2" id="KW-1185">Reference proteome</keyword>
<evidence type="ECO:0000313" key="1">
    <source>
        <dbReference type="EMBL" id="KIY64988.1"/>
    </source>
</evidence>
<sequence length="182" mass="20222">MTKYTGPGFEPNFSSTTSVVVNRPIKDVFTMIGTAEGYERVSRLSDFCTFCEAGLTDKVDLPSPHKLSESNVRTLPASTTGLPRLHWKMTESIPVVFGLAKFPVHLNGTLTWDEANNIALYESTTGLILVWKLRVFEEVEGGTRVTETIQGKAPFLLRSKVQSDASKGHAEHVSRYPRLFSE</sequence>
<name>A0A0D7B318_9AGAR</name>
<dbReference type="AlphaFoldDB" id="A0A0D7B318"/>
<dbReference type="OrthoDB" id="619536at2759"/>
<gene>
    <name evidence="1" type="ORF">CYLTODRAFT_401084</name>
</gene>
<organism evidence="1 2">
    <name type="scientific">Cylindrobasidium torrendii FP15055 ss-10</name>
    <dbReference type="NCBI Taxonomy" id="1314674"/>
    <lineage>
        <taxon>Eukaryota</taxon>
        <taxon>Fungi</taxon>
        <taxon>Dikarya</taxon>
        <taxon>Basidiomycota</taxon>
        <taxon>Agaricomycotina</taxon>
        <taxon>Agaricomycetes</taxon>
        <taxon>Agaricomycetidae</taxon>
        <taxon>Agaricales</taxon>
        <taxon>Marasmiineae</taxon>
        <taxon>Physalacriaceae</taxon>
        <taxon>Cylindrobasidium</taxon>
    </lineage>
</organism>
<dbReference type="Proteomes" id="UP000054007">
    <property type="component" value="Unassembled WGS sequence"/>
</dbReference>